<comment type="subcellular location">
    <subcellularLocation>
        <location evidence="1">Cell inner membrane</location>
        <topology evidence="1">Multi-pass membrane protein</topology>
    </subcellularLocation>
    <subcellularLocation>
        <location evidence="9">Cell membrane</location>
        <topology evidence="9">Multi-pass membrane protein</topology>
    </subcellularLocation>
</comment>
<keyword evidence="6" id="KW-0029">Amino-acid transport</keyword>
<reference evidence="11" key="1">
    <citation type="submission" date="2021-03" db="EMBL/GenBank/DDBJ databases">
        <title>Whole genome sequence of Jiella sp. CQZ9-1.</title>
        <authorList>
            <person name="Tuo L."/>
        </authorList>
    </citation>
    <scope>NUCLEOTIDE SEQUENCE</scope>
    <source>
        <strain evidence="11">CQZ9-1</strain>
    </source>
</reference>
<comment type="similarity">
    <text evidence="2">Belongs to the binding-protein-dependent transport system permease family. HisMQ subfamily.</text>
</comment>
<dbReference type="RefSeq" id="WP_207258877.1">
    <property type="nucleotide sequence ID" value="NZ_JAFMPP010000014.1"/>
</dbReference>
<evidence type="ECO:0000256" key="8">
    <source>
        <dbReference type="ARBA" id="ARBA00023136"/>
    </source>
</evidence>
<keyword evidence="3 9" id="KW-0813">Transport</keyword>
<dbReference type="CDD" id="cd06261">
    <property type="entry name" value="TM_PBP2"/>
    <property type="match status" value="1"/>
</dbReference>
<keyword evidence="5 9" id="KW-0812">Transmembrane</keyword>
<evidence type="ECO:0000256" key="9">
    <source>
        <dbReference type="RuleBase" id="RU363032"/>
    </source>
</evidence>
<dbReference type="NCBIfam" id="TIGR01726">
    <property type="entry name" value="HEQRo_perm_3TM"/>
    <property type="match status" value="1"/>
</dbReference>
<comment type="caution">
    <text evidence="11">The sequence shown here is derived from an EMBL/GenBank/DDBJ whole genome shotgun (WGS) entry which is preliminary data.</text>
</comment>
<feature type="domain" description="ABC transmembrane type-1" evidence="10">
    <location>
        <begin position="19"/>
        <end position="207"/>
    </location>
</feature>
<keyword evidence="7 9" id="KW-1133">Transmembrane helix</keyword>
<dbReference type="SUPFAM" id="SSF161098">
    <property type="entry name" value="MetI-like"/>
    <property type="match status" value="1"/>
</dbReference>
<evidence type="ECO:0000313" key="12">
    <source>
        <dbReference type="Proteomes" id="UP000664122"/>
    </source>
</evidence>
<evidence type="ECO:0000256" key="1">
    <source>
        <dbReference type="ARBA" id="ARBA00004429"/>
    </source>
</evidence>
<dbReference type="GO" id="GO:0043190">
    <property type="term" value="C:ATP-binding cassette (ABC) transporter complex"/>
    <property type="evidence" value="ECO:0007669"/>
    <property type="project" value="InterPro"/>
</dbReference>
<evidence type="ECO:0000256" key="7">
    <source>
        <dbReference type="ARBA" id="ARBA00022989"/>
    </source>
</evidence>
<dbReference type="EMBL" id="JAFMPP010000014">
    <property type="protein sequence ID" value="MBO0663968.1"/>
    <property type="molecule type" value="Genomic_DNA"/>
</dbReference>
<feature type="transmembrane region" description="Helical" evidence="9">
    <location>
        <begin position="51"/>
        <end position="75"/>
    </location>
</feature>
<dbReference type="InterPro" id="IPR000515">
    <property type="entry name" value="MetI-like"/>
</dbReference>
<dbReference type="PANTHER" id="PTHR30614:SF0">
    <property type="entry name" value="L-CYSTINE TRANSPORT SYSTEM PERMEASE PROTEIN TCYL"/>
    <property type="match status" value="1"/>
</dbReference>
<feature type="transmembrane region" description="Helical" evidence="9">
    <location>
        <begin position="188"/>
        <end position="207"/>
    </location>
</feature>
<dbReference type="Gene3D" id="1.10.3720.10">
    <property type="entry name" value="MetI-like"/>
    <property type="match status" value="1"/>
</dbReference>
<feature type="transmembrane region" description="Helical" evidence="9">
    <location>
        <begin position="144"/>
        <end position="168"/>
    </location>
</feature>
<keyword evidence="8 9" id="KW-0472">Membrane</keyword>
<dbReference type="InterPro" id="IPR043429">
    <property type="entry name" value="ArtM/GltK/GlnP/TcyL/YhdX-like"/>
</dbReference>
<evidence type="ECO:0000313" key="11">
    <source>
        <dbReference type="EMBL" id="MBO0663968.1"/>
    </source>
</evidence>
<dbReference type="Pfam" id="PF00528">
    <property type="entry name" value="BPD_transp_1"/>
    <property type="match status" value="1"/>
</dbReference>
<dbReference type="InterPro" id="IPR035906">
    <property type="entry name" value="MetI-like_sf"/>
</dbReference>
<keyword evidence="4" id="KW-1003">Cell membrane</keyword>
<accession>A0A939FXT6</accession>
<dbReference type="GO" id="GO:0006865">
    <property type="term" value="P:amino acid transport"/>
    <property type="evidence" value="ECO:0007669"/>
    <property type="project" value="UniProtKB-KW"/>
</dbReference>
<dbReference type="InterPro" id="IPR010065">
    <property type="entry name" value="AA_ABC_transptr_permease_3TM"/>
</dbReference>
<evidence type="ECO:0000256" key="5">
    <source>
        <dbReference type="ARBA" id="ARBA00022692"/>
    </source>
</evidence>
<name>A0A939FXT6_9HYPH</name>
<dbReference type="PROSITE" id="PS50928">
    <property type="entry name" value="ABC_TM1"/>
    <property type="match status" value="1"/>
</dbReference>
<dbReference type="GO" id="GO:0022857">
    <property type="term" value="F:transmembrane transporter activity"/>
    <property type="evidence" value="ECO:0007669"/>
    <property type="project" value="InterPro"/>
</dbReference>
<keyword evidence="12" id="KW-1185">Reference proteome</keyword>
<feature type="transmembrane region" description="Helical" evidence="9">
    <location>
        <begin position="81"/>
        <end position="102"/>
    </location>
</feature>
<evidence type="ECO:0000256" key="6">
    <source>
        <dbReference type="ARBA" id="ARBA00022970"/>
    </source>
</evidence>
<protein>
    <submittedName>
        <fullName evidence="11">Amino acid ABC transporter permease</fullName>
    </submittedName>
</protein>
<evidence type="ECO:0000256" key="4">
    <source>
        <dbReference type="ARBA" id="ARBA00022475"/>
    </source>
</evidence>
<evidence type="ECO:0000256" key="2">
    <source>
        <dbReference type="ARBA" id="ARBA00010072"/>
    </source>
</evidence>
<dbReference type="AlphaFoldDB" id="A0A939FXT6"/>
<evidence type="ECO:0000256" key="3">
    <source>
        <dbReference type="ARBA" id="ARBA00022448"/>
    </source>
</evidence>
<feature type="transmembrane region" description="Helical" evidence="9">
    <location>
        <begin position="25"/>
        <end position="44"/>
    </location>
</feature>
<organism evidence="11 12">
    <name type="scientific">Jiella flava</name>
    <dbReference type="NCBI Taxonomy" id="2816857"/>
    <lineage>
        <taxon>Bacteria</taxon>
        <taxon>Pseudomonadati</taxon>
        <taxon>Pseudomonadota</taxon>
        <taxon>Alphaproteobacteria</taxon>
        <taxon>Hyphomicrobiales</taxon>
        <taxon>Aurantimonadaceae</taxon>
        <taxon>Jiella</taxon>
    </lineage>
</organism>
<sequence>MIDTLSFWREWLPLLLEGLKVSVEVAFASIPIGIFLGLVFALGIQSKSKPLQALTVFVVELGRGTPVLILLQFAYFGLPSAGLALSSYAAAVAALAASTGAYTSEIIRAGLEAVPYGQKEAAIAIGLSRRDQLRDIILPQGLRIAVPPLLGFSILVFQGTSLGFAIALPELISRAYFVGSNTFHYMPIFVLAGLLFAAICVPATLLVSRLEKRLSRYTAS</sequence>
<proteinExistence type="inferred from homology"/>
<gene>
    <name evidence="11" type="ORF">J1C48_15420</name>
</gene>
<dbReference type="Proteomes" id="UP000664122">
    <property type="component" value="Unassembled WGS sequence"/>
</dbReference>
<dbReference type="PANTHER" id="PTHR30614">
    <property type="entry name" value="MEMBRANE COMPONENT OF AMINO ACID ABC TRANSPORTER"/>
    <property type="match status" value="1"/>
</dbReference>
<evidence type="ECO:0000259" key="10">
    <source>
        <dbReference type="PROSITE" id="PS50928"/>
    </source>
</evidence>